<dbReference type="SUPFAM" id="SSF53474">
    <property type="entry name" value="alpha/beta-Hydrolases"/>
    <property type="match status" value="1"/>
</dbReference>
<evidence type="ECO:0000313" key="3">
    <source>
        <dbReference type="EMBL" id="VCU50864.1"/>
    </source>
</evidence>
<dbReference type="EMBL" id="LR027516">
    <property type="protein sequence ID" value="VCU50864.1"/>
    <property type="molecule type" value="Genomic_DNA"/>
</dbReference>
<dbReference type="Gene3D" id="3.40.50.1820">
    <property type="entry name" value="alpha/beta hydrolase"/>
    <property type="match status" value="1"/>
</dbReference>
<evidence type="ECO:0000313" key="4">
    <source>
        <dbReference type="Proteomes" id="UP000300237"/>
    </source>
</evidence>
<protein>
    <submittedName>
        <fullName evidence="3">Haloalkane dehalogenase DhaA (1-chlorohexane halidohydrolase)</fullName>
    </submittedName>
</protein>
<feature type="compositionally biased region" description="Low complexity" evidence="1">
    <location>
        <begin position="214"/>
        <end position="228"/>
    </location>
</feature>
<dbReference type="InterPro" id="IPR050266">
    <property type="entry name" value="AB_hydrolase_sf"/>
</dbReference>
<name>A0AAQ2U4G5_MYCTX</name>
<sequence length="286" mass="31695">MTAFGVEPYGQPKYLEIAGKRMAYIDEGKGDAIVFQHGNPTSSYLWRNIMPHLEGLGRLVACDLIGMGASDKLSPSGPDRYSYGEQRDFLFALWDALDLGDHVVLVLHDWGSALGFDWANQHRDRVQGIAFMEAIVTPMTWADWPPAVRGVFQGFRSPQGEPMALEHNIFVERVLPGAILRQLSDEEMNHYRRPFVNGGEDRRPTLSWPRTFQSTVSPPRSSRWSTSTGAGSRKPTCRNCSSTPSPARSSPAASVTMSGAGPTRPKSQCPACISFRRTAQRKSVRP</sequence>
<evidence type="ECO:0000256" key="1">
    <source>
        <dbReference type="SAM" id="MobiDB-lite"/>
    </source>
</evidence>
<feature type="domain" description="AB hydrolase-1" evidence="2">
    <location>
        <begin position="32"/>
        <end position="155"/>
    </location>
</feature>
<dbReference type="InterPro" id="IPR000073">
    <property type="entry name" value="AB_hydrolase_1"/>
</dbReference>
<dbReference type="AlphaFoldDB" id="A0AAQ2U4G5"/>
<proteinExistence type="predicted"/>
<gene>
    <name evidence="3" type="primary">dhaA</name>
    <name evidence="3" type="ORF">DKC2_2716</name>
</gene>
<dbReference type="NCBIfam" id="NF002938">
    <property type="entry name" value="PRK03592.1"/>
    <property type="match status" value="1"/>
</dbReference>
<reference evidence="3 4" key="1">
    <citation type="submission" date="2018-08" db="EMBL/GenBank/DDBJ databases">
        <authorList>
            <person name="Fokvardsen B D."/>
            <person name="Norman A."/>
        </authorList>
    </citation>
    <scope>NUCLEOTIDE SEQUENCE [LARGE SCALE GENOMIC DNA]</scope>
    <source>
        <strain evidence="3 4">DKC2</strain>
    </source>
</reference>
<feature type="region of interest" description="Disordered" evidence="1">
    <location>
        <begin position="194"/>
        <end position="286"/>
    </location>
</feature>
<dbReference type="Pfam" id="PF00561">
    <property type="entry name" value="Abhydrolase_1"/>
    <property type="match status" value="1"/>
</dbReference>
<dbReference type="InterPro" id="IPR029058">
    <property type="entry name" value="AB_hydrolase_fold"/>
</dbReference>
<dbReference type="Proteomes" id="UP000300237">
    <property type="component" value="Chromosome"/>
</dbReference>
<accession>A0AAQ2U4G5</accession>
<feature type="compositionally biased region" description="Low complexity" evidence="1">
    <location>
        <begin position="241"/>
        <end position="254"/>
    </location>
</feature>
<dbReference type="PANTHER" id="PTHR43798">
    <property type="entry name" value="MONOACYLGLYCEROL LIPASE"/>
    <property type="match status" value="1"/>
</dbReference>
<organism evidence="3 4">
    <name type="scientific">Mycobacterium tuberculosis</name>
    <dbReference type="NCBI Taxonomy" id="1773"/>
    <lineage>
        <taxon>Bacteria</taxon>
        <taxon>Bacillati</taxon>
        <taxon>Actinomycetota</taxon>
        <taxon>Actinomycetes</taxon>
        <taxon>Mycobacteriales</taxon>
        <taxon>Mycobacteriaceae</taxon>
        <taxon>Mycobacterium</taxon>
        <taxon>Mycobacterium tuberculosis complex</taxon>
    </lineage>
</organism>
<evidence type="ECO:0000259" key="2">
    <source>
        <dbReference type="Pfam" id="PF00561"/>
    </source>
</evidence>
<dbReference type="GO" id="GO:0016020">
    <property type="term" value="C:membrane"/>
    <property type="evidence" value="ECO:0007669"/>
    <property type="project" value="TreeGrafter"/>
</dbReference>
<dbReference type="PANTHER" id="PTHR43798:SF33">
    <property type="entry name" value="HYDROLASE, PUTATIVE (AFU_ORTHOLOGUE AFUA_2G14860)-RELATED"/>
    <property type="match status" value="1"/>
</dbReference>
<dbReference type="GO" id="GO:0003824">
    <property type="term" value="F:catalytic activity"/>
    <property type="evidence" value="ECO:0007669"/>
    <property type="project" value="UniProtKB-ARBA"/>
</dbReference>